<evidence type="ECO:0000313" key="2">
    <source>
        <dbReference type="Proteomes" id="UP000178651"/>
    </source>
</evidence>
<evidence type="ECO:0000313" key="1">
    <source>
        <dbReference type="EMBL" id="OGY57151.1"/>
    </source>
</evidence>
<sequence length="256" mass="29257">MIIFLYGPDSYRRFQKQSSIEKAYRDKRGNISDGRFDLDKAGELDRFNNFVINVSMFEDMKLAILDNAYEAIDDKRFIAILKNELESKNVVLLISEDKKPLVKVKFLLDKPVQSQEFEELTGAKLKTFIKKEAEERSLKLPEKTIEAIQDSFGSDTWTIVTELDKMALNGSPTLRKPKADFFMLTNTLKGSRDIRQKLVALEFILSDRKDDAARVFNSLSYRLNSKQEAATLAAYDVAVKSGKLDYEEVLVDLALS</sequence>
<dbReference type="AlphaFoldDB" id="A0A1G1YXP0"/>
<dbReference type="InterPro" id="IPR027417">
    <property type="entry name" value="P-loop_NTPase"/>
</dbReference>
<dbReference type="EMBL" id="MHIU01000045">
    <property type="protein sequence ID" value="OGY57151.1"/>
    <property type="molecule type" value="Genomic_DNA"/>
</dbReference>
<gene>
    <name evidence="1" type="ORF">A3D47_00130</name>
</gene>
<name>A0A1G1YXP0_9BACT</name>
<organism evidence="1 2">
    <name type="scientific">Candidatus Colwellbacteria bacterium RIFCSPHIGHO2_02_FULL_43_15</name>
    <dbReference type="NCBI Taxonomy" id="1797686"/>
    <lineage>
        <taxon>Bacteria</taxon>
        <taxon>Candidatus Colwelliibacteriota</taxon>
    </lineage>
</organism>
<dbReference type="Proteomes" id="UP000178651">
    <property type="component" value="Unassembled WGS sequence"/>
</dbReference>
<dbReference type="Gene3D" id="3.40.50.300">
    <property type="entry name" value="P-loop containing nucleotide triphosphate hydrolases"/>
    <property type="match status" value="1"/>
</dbReference>
<protein>
    <submittedName>
        <fullName evidence="1">Uncharacterized protein</fullName>
    </submittedName>
</protein>
<proteinExistence type="predicted"/>
<reference evidence="1 2" key="1">
    <citation type="journal article" date="2016" name="Nat. Commun.">
        <title>Thousands of microbial genomes shed light on interconnected biogeochemical processes in an aquifer system.</title>
        <authorList>
            <person name="Anantharaman K."/>
            <person name="Brown C.T."/>
            <person name="Hug L.A."/>
            <person name="Sharon I."/>
            <person name="Castelle C.J."/>
            <person name="Probst A.J."/>
            <person name="Thomas B.C."/>
            <person name="Singh A."/>
            <person name="Wilkins M.J."/>
            <person name="Karaoz U."/>
            <person name="Brodie E.L."/>
            <person name="Williams K.H."/>
            <person name="Hubbard S.S."/>
            <person name="Banfield J.F."/>
        </authorList>
    </citation>
    <scope>NUCLEOTIDE SEQUENCE [LARGE SCALE GENOMIC DNA]</scope>
</reference>
<accession>A0A1G1YXP0</accession>
<comment type="caution">
    <text evidence="1">The sequence shown here is derived from an EMBL/GenBank/DDBJ whole genome shotgun (WGS) entry which is preliminary data.</text>
</comment>